<evidence type="ECO:0000259" key="5">
    <source>
        <dbReference type="Pfam" id="PF13439"/>
    </source>
</evidence>
<feature type="domain" description="Glycosyltransferase subfamily 4-like N-terminal" evidence="5">
    <location>
        <begin position="14"/>
        <end position="180"/>
    </location>
</feature>
<evidence type="ECO:0000313" key="6">
    <source>
        <dbReference type="EMBL" id="MCS0500229.1"/>
    </source>
</evidence>
<reference evidence="6 7" key="1">
    <citation type="submission" date="2022-08" db="EMBL/GenBank/DDBJ databases">
        <authorList>
            <person name="Li F."/>
        </authorList>
    </citation>
    <scope>NUCLEOTIDE SEQUENCE [LARGE SCALE GENOMIC DNA]</scope>
    <source>
        <strain evidence="6 7">10F1B-8-1</strain>
    </source>
</reference>
<dbReference type="InterPro" id="IPR028098">
    <property type="entry name" value="Glyco_trans_4-like_N"/>
</dbReference>
<dbReference type="PANTHER" id="PTHR45947">
    <property type="entry name" value="SULFOQUINOVOSYL TRANSFERASE SQD2"/>
    <property type="match status" value="1"/>
</dbReference>
<name>A0ABT1ZHP0_9MICO</name>
<proteinExistence type="predicted"/>
<protein>
    <recommendedName>
        <fullName evidence="1">D-inositol 3-phosphate glycosyltransferase</fullName>
    </recommendedName>
</protein>
<dbReference type="Gene3D" id="3.40.50.2000">
    <property type="entry name" value="Glycogen Phosphorylase B"/>
    <property type="match status" value="2"/>
</dbReference>
<keyword evidence="3 6" id="KW-0808">Transferase</keyword>
<dbReference type="InterPro" id="IPR001296">
    <property type="entry name" value="Glyco_trans_1"/>
</dbReference>
<evidence type="ECO:0000256" key="2">
    <source>
        <dbReference type="ARBA" id="ARBA00022676"/>
    </source>
</evidence>
<organism evidence="6 7">
    <name type="scientific">Protaetiibacter mangrovi</name>
    <dbReference type="NCBI Taxonomy" id="2970926"/>
    <lineage>
        <taxon>Bacteria</taxon>
        <taxon>Bacillati</taxon>
        <taxon>Actinomycetota</taxon>
        <taxon>Actinomycetes</taxon>
        <taxon>Micrococcales</taxon>
        <taxon>Microbacteriaceae</taxon>
        <taxon>Protaetiibacter</taxon>
    </lineage>
</organism>
<dbReference type="RefSeq" id="WP_258799369.1">
    <property type="nucleotide sequence ID" value="NZ_JANTHX010000008.1"/>
</dbReference>
<gene>
    <name evidence="6" type="ORF">NUH29_11795</name>
</gene>
<dbReference type="EMBL" id="JANTHX010000008">
    <property type="protein sequence ID" value="MCS0500229.1"/>
    <property type="molecule type" value="Genomic_DNA"/>
</dbReference>
<dbReference type="Pfam" id="PF00534">
    <property type="entry name" value="Glycos_transf_1"/>
    <property type="match status" value="1"/>
</dbReference>
<keyword evidence="2 6" id="KW-0328">Glycosyltransferase</keyword>
<dbReference type="PANTHER" id="PTHR45947:SF3">
    <property type="entry name" value="SULFOQUINOVOSYL TRANSFERASE SQD2"/>
    <property type="match status" value="1"/>
</dbReference>
<feature type="domain" description="Glycosyl transferase family 1" evidence="4">
    <location>
        <begin position="205"/>
        <end position="326"/>
    </location>
</feature>
<dbReference type="SUPFAM" id="SSF53756">
    <property type="entry name" value="UDP-Glycosyltransferase/glycogen phosphorylase"/>
    <property type="match status" value="1"/>
</dbReference>
<evidence type="ECO:0000313" key="7">
    <source>
        <dbReference type="Proteomes" id="UP001205337"/>
    </source>
</evidence>
<dbReference type="Proteomes" id="UP001205337">
    <property type="component" value="Unassembled WGS sequence"/>
</dbReference>
<sequence>MTGLIVHEWLSPRGGSENVVEQFVRMFPDADLQVLWNDDPDRFGGAVYETWLARTPLRRSKALSVPVLPATWRTLRSRRPYEWMLVSSHLFAHHARLGGDRQVPKYSYVHTPARYIWDPAVDARGRRPLVRAASRVLQPIDRRRAQESVRMAANSEYTRRRIRSAWDRDADVIHPPVDTETIIAGGDWRERLGAEELRIREGLPDDFLLGASRFVGYKRLDRVIEAGEATGMPVVLAGDGPEHRALLGRAERATIPVVFVLAPSDALLFALYQAARAYVFPAVEDFGIMPVEAMACGTPVIVSAEGGAIEGVTLADGGTSVAEPTTSGWRRAVDAADGVDRIGLPARASRFSDARFRREIAAWMSTP</sequence>
<dbReference type="InterPro" id="IPR050194">
    <property type="entry name" value="Glycosyltransferase_grp1"/>
</dbReference>
<keyword evidence="7" id="KW-1185">Reference proteome</keyword>
<dbReference type="Pfam" id="PF13439">
    <property type="entry name" value="Glyco_transf_4"/>
    <property type="match status" value="1"/>
</dbReference>
<evidence type="ECO:0000256" key="3">
    <source>
        <dbReference type="ARBA" id="ARBA00022679"/>
    </source>
</evidence>
<evidence type="ECO:0000256" key="1">
    <source>
        <dbReference type="ARBA" id="ARBA00021292"/>
    </source>
</evidence>
<comment type="caution">
    <text evidence="6">The sequence shown here is derived from an EMBL/GenBank/DDBJ whole genome shotgun (WGS) entry which is preliminary data.</text>
</comment>
<accession>A0ABT1ZHP0</accession>
<evidence type="ECO:0000259" key="4">
    <source>
        <dbReference type="Pfam" id="PF00534"/>
    </source>
</evidence>
<dbReference type="GO" id="GO:0016757">
    <property type="term" value="F:glycosyltransferase activity"/>
    <property type="evidence" value="ECO:0007669"/>
    <property type="project" value="UniProtKB-KW"/>
</dbReference>